<dbReference type="AlphaFoldDB" id="A0A2S8JA27"/>
<comment type="caution">
    <text evidence="1">The sequence shown here is derived from an EMBL/GenBank/DDBJ whole genome shotgun (WGS) entry which is preliminary data.</text>
</comment>
<gene>
    <name evidence="1" type="ORF">C5613_16265</name>
</gene>
<evidence type="ECO:0008006" key="3">
    <source>
        <dbReference type="Google" id="ProtNLM"/>
    </source>
</evidence>
<evidence type="ECO:0000313" key="1">
    <source>
        <dbReference type="EMBL" id="PQP23891.1"/>
    </source>
</evidence>
<dbReference type="Proteomes" id="UP000239290">
    <property type="component" value="Unassembled WGS sequence"/>
</dbReference>
<accession>A0A2S8JA27</accession>
<proteinExistence type="predicted"/>
<organism evidence="1 2">
    <name type="scientific">Rhodococcus opacus</name>
    <name type="common">Nocardia opaca</name>
    <dbReference type="NCBI Taxonomy" id="37919"/>
    <lineage>
        <taxon>Bacteria</taxon>
        <taxon>Bacillati</taxon>
        <taxon>Actinomycetota</taxon>
        <taxon>Actinomycetes</taxon>
        <taxon>Mycobacteriales</taxon>
        <taxon>Nocardiaceae</taxon>
        <taxon>Rhodococcus</taxon>
    </lineage>
</organism>
<evidence type="ECO:0000313" key="2">
    <source>
        <dbReference type="Proteomes" id="UP000239290"/>
    </source>
</evidence>
<reference evidence="2" key="1">
    <citation type="submission" date="2018-02" db="EMBL/GenBank/DDBJ databases">
        <title>Draft genome sequencing of Rhodococcus opacus KU647198.</title>
        <authorList>
            <person name="Zheng B.-X."/>
        </authorList>
    </citation>
    <scope>NUCLEOTIDE SEQUENCE [LARGE SCALE GENOMIC DNA]</scope>
    <source>
        <strain evidence="2">04-OD7</strain>
    </source>
</reference>
<sequence length="93" mass="10291">MPWQRATSAAIRDYALWLGVATKPGASARTVSSTTAGTVNSVTRKAYLNDRYQPWTVRHALAVPREFYGCWADLGEGPIDMLHASLLLTAKRR</sequence>
<protein>
    <recommendedName>
        <fullName evidence="3">Integrase</fullName>
    </recommendedName>
</protein>
<dbReference type="EMBL" id="PUIO01000017">
    <property type="protein sequence ID" value="PQP23891.1"/>
    <property type="molecule type" value="Genomic_DNA"/>
</dbReference>
<name>A0A2S8JA27_RHOOP</name>